<comment type="caution">
    <text evidence="1">The sequence shown here is derived from an EMBL/GenBank/DDBJ whole genome shotgun (WGS) entry which is preliminary data.</text>
</comment>
<keyword evidence="2" id="KW-1185">Reference proteome</keyword>
<protein>
    <submittedName>
        <fullName evidence="1">Uncharacterized protein</fullName>
    </submittedName>
</protein>
<proteinExistence type="predicted"/>
<name>A0A4C1U6S7_EUMVA</name>
<sequence>MRTSIAASTPTAAARERRNRLLTWAGKFDEASRPAITWTSTRIRFLTRTDLEAELTAGASNFARKQISDIPLDESYLLDEREKSSFHGSRFNLGPVHVGQAGGRHGWRARLRGCARRSSQRRYWAGGGSRADRVLRPPYYRPSGRVYR</sequence>
<evidence type="ECO:0000313" key="2">
    <source>
        <dbReference type="Proteomes" id="UP000299102"/>
    </source>
</evidence>
<evidence type="ECO:0000313" key="1">
    <source>
        <dbReference type="EMBL" id="GBP22031.1"/>
    </source>
</evidence>
<organism evidence="1 2">
    <name type="scientific">Eumeta variegata</name>
    <name type="common">Bagworm moth</name>
    <name type="synonym">Eumeta japonica</name>
    <dbReference type="NCBI Taxonomy" id="151549"/>
    <lineage>
        <taxon>Eukaryota</taxon>
        <taxon>Metazoa</taxon>
        <taxon>Ecdysozoa</taxon>
        <taxon>Arthropoda</taxon>
        <taxon>Hexapoda</taxon>
        <taxon>Insecta</taxon>
        <taxon>Pterygota</taxon>
        <taxon>Neoptera</taxon>
        <taxon>Endopterygota</taxon>
        <taxon>Lepidoptera</taxon>
        <taxon>Glossata</taxon>
        <taxon>Ditrysia</taxon>
        <taxon>Tineoidea</taxon>
        <taxon>Psychidae</taxon>
        <taxon>Oiketicinae</taxon>
        <taxon>Eumeta</taxon>
    </lineage>
</organism>
<gene>
    <name evidence="1" type="ORF">EVAR_18672_1</name>
</gene>
<reference evidence="1 2" key="1">
    <citation type="journal article" date="2019" name="Commun. Biol.">
        <title>The bagworm genome reveals a unique fibroin gene that provides high tensile strength.</title>
        <authorList>
            <person name="Kono N."/>
            <person name="Nakamura H."/>
            <person name="Ohtoshi R."/>
            <person name="Tomita M."/>
            <person name="Numata K."/>
            <person name="Arakawa K."/>
        </authorList>
    </citation>
    <scope>NUCLEOTIDE SEQUENCE [LARGE SCALE GENOMIC DNA]</scope>
</reference>
<dbReference type="EMBL" id="BGZK01000135">
    <property type="protein sequence ID" value="GBP22031.1"/>
    <property type="molecule type" value="Genomic_DNA"/>
</dbReference>
<accession>A0A4C1U6S7</accession>
<dbReference type="AlphaFoldDB" id="A0A4C1U6S7"/>
<dbReference type="Proteomes" id="UP000299102">
    <property type="component" value="Unassembled WGS sequence"/>
</dbReference>